<organism evidence="2 3">
    <name type="scientific">Sphingobium jiangsuense</name>
    <dbReference type="NCBI Taxonomy" id="870476"/>
    <lineage>
        <taxon>Bacteria</taxon>
        <taxon>Pseudomonadati</taxon>
        <taxon>Pseudomonadota</taxon>
        <taxon>Alphaproteobacteria</taxon>
        <taxon>Sphingomonadales</taxon>
        <taxon>Sphingomonadaceae</taxon>
        <taxon>Sphingobium</taxon>
    </lineage>
</organism>
<dbReference type="Proteomes" id="UP000571950">
    <property type="component" value="Unassembled WGS sequence"/>
</dbReference>
<sequence>MRSRLAAPLIAFACFALAAPAHAHTVWLVPEKAGRWHVLFGGHAGQTNAYPADKLKTVRAIAANGKTLPVRRTVAPDGVHLAIEGKPSVILAHYDNGIHTSRTDGPSVEKPMNQVPHATRGVRAIKYHKTLADWTPAVARSYGQPFELVPLSATRPVAGRPMKLRVLIGGKPAPGIAIARNEEGREAVTDAQGVASFTPVAGFNRIWSGRRVPVKGNPAFTEDSIEYSLGFFAE</sequence>
<feature type="signal peptide" evidence="1">
    <location>
        <begin position="1"/>
        <end position="23"/>
    </location>
</feature>
<proteinExistence type="predicted"/>
<evidence type="ECO:0000313" key="2">
    <source>
        <dbReference type="EMBL" id="MBB3926007.1"/>
    </source>
</evidence>
<evidence type="ECO:0000313" key="3">
    <source>
        <dbReference type="Proteomes" id="UP000571950"/>
    </source>
</evidence>
<dbReference type="Pfam" id="PF10670">
    <property type="entry name" value="DUF4198"/>
    <property type="match status" value="1"/>
</dbReference>
<dbReference type="RefSeq" id="WP_188071565.1">
    <property type="nucleotide sequence ID" value="NZ_BSPS01000004.1"/>
</dbReference>
<protein>
    <submittedName>
        <fullName evidence="2">Nickel transport protein</fullName>
    </submittedName>
</protein>
<dbReference type="InterPro" id="IPR019613">
    <property type="entry name" value="DUF4198"/>
</dbReference>
<name>A0A7W6FPV6_9SPHN</name>
<feature type="chain" id="PRO_5030524188" evidence="1">
    <location>
        <begin position="24"/>
        <end position="234"/>
    </location>
</feature>
<keyword evidence="3" id="KW-1185">Reference proteome</keyword>
<gene>
    <name evidence="2" type="ORF">GGR43_001722</name>
</gene>
<reference evidence="2 3" key="1">
    <citation type="submission" date="2020-08" db="EMBL/GenBank/DDBJ databases">
        <title>Genomic Encyclopedia of Type Strains, Phase IV (KMG-IV): sequencing the most valuable type-strain genomes for metagenomic binning, comparative biology and taxonomic classification.</title>
        <authorList>
            <person name="Goeker M."/>
        </authorList>
    </citation>
    <scope>NUCLEOTIDE SEQUENCE [LARGE SCALE GENOMIC DNA]</scope>
    <source>
        <strain evidence="2 3">DSM 26189</strain>
    </source>
</reference>
<dbReference type="EMBL" id="JACIDT010000005">
    <property type="protein sequence ID" value="MBB3926007.1"/>
    <property type="molecule type" value="Genomic_DNA"/>
</dbReference>
<dbReference type="AlphaFoldDB" id="A0A7W6FPV6"/>
<evidence type="ECO:0000256" key="1">
    <source>
        <dbReference type="SAM" id="SignalP"/>
    </source>
</evidence>
<comment type="caution">
    <text evidence="2">The sequence shown here is derived from an EMBL/GenBank/DDBJ whole genome shotgun (WGS) entry which is preliminary data.</text>
</comment>
<keyword evidence="1" id="KW-0732">Signal</keyword>
<accession>A0A7W6FPV6</accession>